<accession>A0A8J7LQ51</accession>
<dbReference type="EMBL" id="JAELVR010000001">
    <property type="protein sequence ID" value="MBJ6370258.1"/>
    <property type="molecule type" value="Genomic_DNA"/>
</dbReference>
<dbReference type="AlphaFoldDB" id="A0A8J7LQ51"/>
<keyword evidence="2" id="KW-1185">Reference proteome</keyword>
<proteinExistence type="predicted"/>
<reference evidence="1" key="1">
    <citation type="submission" date="2020-12" db="EMBL/GenBank/DDBJ databases">
        <title>Sedimentitalea sp. nov., isolated from sand in Incheon.</title>
        <authorList>
            <person name="Kim W."/>
        </authorList>
    </citation>
    <scope>NUCLEOTIDE SEQUENCE</scope>
    <source>
        <strain evidence="1">CAU 1593</strain>
    </source>
</reference>
<protein>
    <submittedName>
        <fullName evidence="1">Uncharacterized protein</fullName>
    </submittedName>
</protein>
<name>A0A8J7LQ51_9RHOB</name>
<organism evidence="1 2">
    <name type="scientific">Sedimentitalea arenosa</name>
    <dbReference type="NCBI Taxonomy" id="2798803"/>
    <lineage>
        <taxon>Bacteria</taxon>
        <taxon>Pseudomonadati</taxon>
        <taxon>Pseudomonadota</taxon>
        <taxon>Alphaproteobacteria</taxon>
        <taxon>Rhodobacterales</taxon>
        <taxon>Paracoccaceae</taxon>
        <taxon>Sedimentitalea</taxon>
    </lineage>
</organism>
<dbReference type="Proteomes" id="UP000619079">
    <property type="component" value="Unassembled WGS sequence"/>
</dbReference>
<dbReference type="RefSeq" id="WP_199023022.1">
    <property type="nucleotide sequence ID" value="NZ_JAELVR010000001.1"/>
</dbReference>
<evidence type="ECO:0000313" key="1">
    <source>
        <dbReference type="EMBL" id="MBJ6370258.1"/>
    </source>
</evidence>
<gene>
    <name evidence="1" type="ORF">JF290_01855</name>
</gene>
<comment type="caution">
    <text evidence="1">The sequence shown here is derived from an EMBL/GenBank/DDBJ whole genome shotgun (WGS) entry which is preliminary data.</text>
</comment>
<evidence type="ECO:0000313" key="2">
    <source>
        <dbReference type="Proteomes" id="UP000619079"/>
    </source>
</evidence>
<sequence>MGIPYTYFPDRQLLFLRLEGHITQRDIFRYFSKLENDRTWDHGCRELIDFSNLTNLDLSYQEMRTIRLREKSYYESLDNPVLCVIHAPEDTGFGMARMYQQLAEINDDLVVEIVSTEAEALARLDIPETSFDALLTAAHTVD</sequence>